<keyword evidence="2" id="KW-1185">Reference proteome</keyword>
<evidence type="ECO:0000313" key="1">
    <source>
        <dbReference type="EMBL" id="KAJ2979826.1"/>
    </source>
</evidence>
<sequence>MYLADQKKLQKNIPLLHGLASRGRRELDMLQKILLEDLQKLGRGGDFALQSGFLPWDVKYYQRLLSSSCKIDESAMSEYFPLEHVIPAMLRIFEAALGLRFDSITEPELVEATIWQDTGFEKPNWGRKYPLTIVMSALPTAGDEG</sequence>
<organism evidence="1 2">
    <name type="scientific">Zarea fungicola</name>
    <dbReference type="NCBI Taxonomy" id="93591"/>
    <lineage>
        <taxon>Eukaryota</taxon>
        <taxon>Fungi</taxon>
        <taxon>Dikarya</taxon>
        <taxon>Ascomycota</taxon>
        <taxon>Pezizomycotina</taxon>
        <taxon>Sordariomycetes</taxon>
        <taxon>Hypocreomycetidae</taxon>
        <taxon>Hypocreales</taxon>
        <taxon>Cordycipitaceae</taxon>
        <taxon>Zarea</taxon>
    </lineage>
</organism>
<protein>
    <submittedName>
        <fullName evidence="1">Uncharacterized protein</fullName>
    </submittedName>
</protein>
<accession>A0ACC1NMT1</accession>
<dbReference type="EMBL" id="JANJQO010000249">
    <property type="protein sequence ID" value="KAJ2979826.1"/>
    <property type="molecule type" value="Genomic_DNA"/>
</dbReference>
<comment type="caution">
    <text evidence="1">The sequence shown here is derived from an EMBL/GenBank/DDBJ whole genome shotgun (WGS) entry which is preliminary data.</text>
</comment>
<name>A0ACC1NMT1_9HYPO</name>
<gene>
    <name evidence="1" type="ORF">NQ176_g3011</name>
</gene>
<proteinExistence type="predicted"/>
<evidence type="ECO:0000313" key="2">
    <source>
        <dbReference type="Proteomes" id="UP001143910"/>
    </source>
</evidence>
<dbReference type="Proteomes" id="UP001143910">
    <property type="component" value="Unassembled WGS sequence"/>
</dbReference>
<reference evidence="1" key="1">
    <citation type="submission" date="2022-08" db="EMBL/GenBank/DDBJ databases">
        <title>Genome Sequence of Lecanicillium fungicola.</title>
        <authorList>
            <person name="Buettner E."/>
        </authorList>
    </citation>
    <scope>NUCLEOTIDE SEQUENCE</scope>
    <source>
        <strain evidence="1">Babe33</strain>
    </source>
</reference>